<evidence type="ECO:0000313" key="3">
    <source>
        <dbReference type="EMBL" id="MEQ2565880.1"/>
    </source>
</evidence>
<evidence type="ECO:0000259" key="2">
    <source>
        <dbReference type="PROSITE" id="PS50853"/>
    </source>
</evidence>
<accession>A0ABV1HU89</accession>
<evidence type="ECO:0000256" key="1">
    <source>
        <dbReference type="SAM" id="SignalP"/>
    </source>
</evidence>
<proteinExistence type="predicted"/>
<dbReference type="PROSITE" id="PS50853">
    <property type="entry name" value="FN3"/>
    <property type="match status" value="1"/>
</dbReference>
<keyword evidence="1" id="KW-0732">Signal</keyword>
<feature type="signal peptide" evidence="1">
    <location>
        <begin position="1"/>
        <end position="26"/>
    </location>
</feature>
<dbReference type="RefSeq" id="WP_367286478.1">
    <property type="nucleotide sequence ID" value="NZ_JBBMEY010000021.1"/>
</dbReference>
<protein>
    <submittedName>
        <fullName evidence="3">Fibronectin type III domain-containing protein</fullName>
    </submittedName>
</protein>
<evidence type="ECO:0000313" key="4">
    <source>
        <dbReference type="Proteomes" id="UP001478133"/>
    </source>
</evidence>
<dbReference type="Pfam" id="PF13306">
    <property type="entry name" value="LRR_5"/>
    <property type="match status" value="3"/>
</dbReference>
<dbReference type="InterPro" id="IPR026906">
    <property type="entry name" value="LRR_5"/>
</dbReference>
<feature type="domain" description="Fibronectin type-III" evidence="2">
    <location>
        <begin position="693"/>
        <end position="787"/>
    </location>
</feature>
<keyword evidence="4" id="KW-1185">Reference proteome</keyword>
<dbReference type="InterPro" id="IPR036116">
    <property type="entry name" value="FN3_sf"/>
</dbReference>
<dbReference type="InterPro" id="IPR053139">
    <property type="entry name" value="Surface_bspA-like"/>
</dbReference>
<name>A0ABV1HU89_9FIRM</name>
<dbReference type="PANTHER" id="PTHR45661">
    <property type="entry name" value="SURFACE ANTIGEN"/>
    <property type="match status" value="1"/>
</dbReference>
<reference evidence="3 4" key="1">
    <citation type="submission" date="2024-03" db="EMBL/GenBank/DDBJ databases">
        <title>Human intestinal bacterial collection.</title>
        <authorList>
            <person name="Pauvert C."/>
            <person name="Hitch T.C.A."/>
            <person name="Clavel T."/>
        </authorList>
    </citation>
    <scope>NUCLEOTIDE SEQUENCE [LARGE SCALE GENOMIC DNA]</scope>
    <source>
        <strain evidence="3 4">CLA-AP-H18</strain>
    </source>
</reference>
<dbReference type="SUPFAM" id="SSF52058">
    <property type="entry name" value="L domain-like"/>
    <property type="match status" value="1"/>
</dbReference>
<dbReference type="Gene3D" id="2.60.40.10">
    <property type="entry name" value="Immunoglobulins"/>
    <property type="match status" value="1"/>
</dbReference>
<comment type="caution">
    <text evidence="3">The sequence shown here is derived from an EMBL/GenBank/DDBJ whole genome shotgun (WGS) entry which is preliminary data.</text>
</comment>
<dbReference type="InterPro" id="IPR003961">
    <property type="entry name" value="FN3_dom"/>
</dbReference>
<dbReference type="InterPro" id="IPR013783">
    <property type="entry name" value="Ig-like_fold"/>
</dbReference>
<organism evidence="3 4">
    <name type="scientific">Ruminococcoides intestinihominis</name>
    <dbReference type="NCBI Taxonomy" id="3133161"/>
    <lineage>
        <taxon>Bacteria</taxon>
        <taxon>Bacillati</taxon>
        <taxon>Bacillota</taxon>
        <taxon>Clostridia</taxon>
        <taxon>Eubacteriales</taxon>
        <taxon>Oscillospiraceae</taxon>
        <taxon>Ruminococcoides</taxon>
    </lineage>
</organism>
<feature type="chain" id="PRO_5047378941" evidence="1">
    <location>
        <begin position="27"/>
        <end position="787"/>
    </location>
</feature>
<dbReference type="EMBL" id="JBBMFI010000020">
    <property type="protein sequence ID" value="MEQ2565880.1"/>
    <property type="molecule type" value="Genomic_DNA"/>
</dbReference>
<dbReference type="Gene3D" id="3.80.10.10">
    <property type="entry name" value="Ribonuclease Inhibitor"/>
    <property type="match status" value="1"/>
</dbReference>
<gene>
    <name evidence="3" type="ORF">ABFO16_06470</name>
</gene>
<sequence>MKRTLSILLSIITLLSVFILPTSVSADENFDEVDTKNAIAVTVNETQYKESDLTFTKEEPMRTYKITAEEAGVYRFYANSSEIVGMKAYLFKPNNLNPTEYIKSSSLNKETRNGGFDITYYLAKNETVYLKVALRDVYYYAGRKFDFVIGKKKDLIAKNGCIYESRFDRYFVVDNYINKYQSLTIENKINNLPVAGVDEDAFRNCRFITSVNIPSECKTLQTYCFDGCYNLKSVKLAEGVEELKYYAFQGTQIETIYLPKSIESPDALEAMLNLKTITVAKDNPYYTAVNGVLFTKDKKKLVRYPARGPRTYTIPNGVETVCDSAFKDSYVEKVYFPNTVKNMIGDVFHYCERLKYVKLNEGITSIGSSAFQGCESLSYINIPSTVKDIGLCAINDAGIRSIEIPENVFKIDGYSIYNCKYLDAIVFKGKRTEISTDAFRKIDVKTVYGPKGSTAEKYAEEKGINFVSTTLEDGEKCTKHHYIETECTKIPDCMNYGIFKTKCAICGKAGSNKKEPSLNHNFADEVCKFCGVSTTKYVNVDFNKTYSEVVPIPVSSLVIERDIIFNVNKDGKYFFNISNLSDKVLIDATIMKNDIRNIHYVTECANKSFKKSYMLSKGDQLKLRIRGLNSTGEYYNQSTYKYYEPIKFNYKITCDHIYKNTVVKPTYVSGGYTLHKCSTCGYSYKDKKTAKLKLQKPNGLTVKGGKKSLTVSYKKVAKATGYQIQYSLYSNFKSVKTIKLTKNSITKKTITKLKRNKKYFVRIRSYVVQNKKTTYSSWTKSKKAKTK</sequence>
<dbReference type="Gene3D" id="3.40.50.12480">
    <property type="match status" value="1"/>
</dbReference>
<dbReference type="CDD" id="cd00063">
    <property type="entry name" value="FN3"/>
    <property type="match status" value="1"/>
</dbReference>
<dbReference type="PANTHER" id="PTHR45661:SF3">
    <property type="entry name" value="IG-LIKE DOMAIN-CONTAINING PROTEIN"/>
    <property type="match status" value="1"/>
</dbReference>
<dbReference type="SUPFAM" id="SSF49265">
    <property type="entry name" value="Fibronectin type III"/>
    <property type="match status" value="1"/>
</dbReference>
<dbReference type="Proteomes" id="UP001478133">
    <property type="component" value="Unassembled WGS sequence"/>
</dbReference>
<dbReference type="InterPro" id="IPR032675">
    <property type="entry name" value="LRR_dom_sf"/>
</dbReference>